<proteinExistence type="predicted"/>
<evidence type="ECO:0000313" key="3">
    <source>
        <dbReference type="EMBL" id="RLQ22332.1"/>
    </source>
</evidence>
<feature type="chain" id="PRO_5018109283" evidence="2">
    <location>
        <begin position="19"/>
        <end position="68"/>
    </location>
</feature>
<comment type="caution">
    <text evidence="3">The sequence shown here is derived from an EMBL/GenBank/DDBJ whole genome shotgun (WGS) entry which is preliminary data.</text>
</comment>
<dbReference type="AlphaFoldDB" id="A0A3L7E2C3"/>
<dbReference type="RefSeq" id="WP_117953805.1">
    <property type="nucleotide sequence ID" value="NZ_QRAN01000007.1"/>
</dbReference>
<feature type="compositionally biased region" description="Low complexity" evidence="1">
    <location>
        <begin position="34"/>
        <end position="43"/>
    </location>
</feature>
<reference evidence="3 4" key="1">
    <citation type="submission" date="2018-07" db="EMBL/GenBank/DDBJ databases">
        <title>Halioglobus sp. genome submission.</title>
        <authorList>
            <person name="Ye M.-Q."/>
            <person name="Du Z.-J."/>
        </authorList>
    </citation>
    <scope>NUCLEOTIDE SEQUENCE [LARGE SCALE GENOMIC DNA]</scope>
    <source>
        <strain evidence="3 4">U0301</strain>
    </source>
</reference>
<accession>A0A3L7E2C3</accession>
<gene>
    <name evidence="3" type="ORF">DWB85_08620</name>
</gene>
<keyword evidence="2" id="KW-0732">Signal</keyword>
<evidence type="ECO:0000313" key="4">
    <source>
        <dbReference type="Proteomes" id="UP000265509"/>
    </source>
</evidence>
<feature type="compositionally biased region" description="Acidic residues" evidence="1">
    <location>
        <begin position="22"/>
        <end position="33"/>
    </location>
</feature>
<evidence type="ECO:0000256" key="2">
    <source>
        <dbReference type="SAM" id="SignalP"/>
    </source>
</evidence>
<feature type="region of interest" description="Disordered" evidence="1">
    <location>
        <begin position="18"/>
        <end position="68"/>
    </location>
</feature>
<name>A0A3L7E2C3_9GAMM</name>
<organism evidence="3 4">
    <name type="scientific">Seongchinamella sediminis</name>
    <dbReference type="NCBI Taxonomy" id="2283635"/>
    <lineage>
        <taxon>Bacteria</taxon>
        <taxon>Pseudomonadati</taxon>
        <taxon>Pseudomonadota</taxon>
        <taxon>Gammaproteobacteria</taxon>
        <taxon>Cellvibrionales</taxon>
        <taxon>Halieaceae</taxon>
        <taxon>Seongchinamella</taxon>
    </lineage>
</organism>
<dbReference type="EMBL" id="QRAN01000007">
    <property type="protein sequence ID" value="RLQ22332.1"/>
    <property type="molecule type" value="Genomic_DNA"/>
</dbReference>
<dbReference type="Proteomes" id="UP000265509">
    <property type="component" value="Unassembled WGS sequence"/>
</dbReference>
<evidence type="ECO:0000256" key="1">
    <source>
        <dbReference type="SAM" id="MobiDB-lite"/>
    </source>
</evidence>
<sequence>MNRLLALTLALWLTPLWAQPETEQEPLAEEESQAEQPAAEQQPAPDPFDYESSEQISEDLSVSFPVDI</sequence>
<protein>
    <submittedName>
        <fullName evidence="3">Uncharacterized protein</fullName>
    </submittedName>
</protein>
<feature type="signal peptide" evidence="2">
    <location>
        <begin position="1"/>
        <end position="18"/>
    </location>
</feature>
<keyword evidence="4" id="KW-1185">Reference proteome</keyword>